<comment type="caution">
    <text evidence="2">The sequence shown here is derived from an EMBL/GenBank/DDBJ whole genome shotgun (WGS) entry which is preliminary data.</text>
</comment>
<evidence type="ECO:0000313" key="2">
    <source>
        <dbReference type="EMBL" id="MBD8034601.1"/>
    </source>
</evidence>
<dbReference type="EMBL" id="JACSPW010000019">
    <property type="protein sequence ID" value="MBD8034601.1"/>
    <property type="molecule type" value="Genomic_DNA"/>
</dbReference>
<feature type="coiled-coil region" evidence="1">
    <location>
        <begin position="624"/>
        <end position="661"/>
    </location>
</feature>
<proteinExistence type="predicted"/>
<protein>
    <submittedName>
        <fullName evidence="2">Uncharacterized protein</fullName>
    </submittedName>
</protein>
<keyword evidence="1" id="KW-0175">Coiled coil</keyword>
<dbReference type="Proteomes" id="UP000600565">
    <property type="component" value="Unassembled WGS sequence"/>
</dbReference>
<accession>A0ABR8XRR8</accession>
<dbReference type="InterPro" id="IPR027417">
    <property type="entry name" value="P-loop_NTPase"/>
</dbReference>
<dbReference type="Gene3D" id="3.40.50.300">
    <property type="entry name" value="P-loop containing nucleotide triphosphate hydrolases"/>
    <property type="match status" value="2"/>
</dbReference>
<evidence type="ECO:0000313" key="3">
    <source>
        <dbReference type="Proteomes" id="UP000600565"/>
    </source>
</evidence>
<feature type="coiled-coil region" evidence="1">
    <location>
        <begin position="565"/>
        <end position="599"/>
    </location>
</feature>
<keyword evidence="3" id="KW-1185">Reference proteome</keyword>
<organism evidence="2 3">
    <name type="scientific">Solibacillus merdavium</name>
    <dbReference type="NCBI Taxonomy" id="2762218"/>
    <lineage>
        <taxon>Bacteria</taxon>
        <taxon>Bacillati</taxon>
        <taxon>Bacillota</taxon>
        <taxon>Bacilli</taxon>
        <taxon>Bacillales</taxon>
        <taxon>Caryophanaceae</taxon>
        <taxon>Solibacillus</taxon>
    </lineage>
</organism>
<reference evidence="2 3" key="1">
    <citation type="submission" date="2020-08" db="EMBL/GenBank/DDBJ databases">
        <title>A Genomic Blueprint of the Chicken Gut Microbiome.</title>
        <authorList>
            <person name="Gilroy R."/>
            <person name="Ravi A."/>
            <person name="Getino M."/>
            <person name="Pursley I."/>
            <person name="Horton D.L."/>
            <person name="Alikhan N.-F."/>
            <person name="Baker D."/>
            <person name="Gharbi K."/>
            <person name="Hall N."/>
            <person name="Watson M."/>
            <person name="Adriaenssens E.M."/>
            <person name="Foster-Nyarko E."/>
            <person name="Jarju S."/>
            <person name="Secka A."/>
            <person name="Antonio M."/>
            <person name="Oren A."/>
            <person name="Chaudhuri R."/>
            <person name="La Ragione R.M."/>
            <person name="Hildebrand F."/>
            <person name="Pallen M.J."/>
        </authorList>
    </citation>
    <scope>NUCLEOTIDE SEQUENCE [LARGE SCALE GENOMIC DNA]</scope>
    <source>
        <strain evidence="2 3">Sa1YVA6</strain>
    </source>
</reference>
<dbReference type="InterPro" id="IPR054787">
    <property type="entry name" value="TrlF_ATPase"/>
</dbReference>
<dbReference type="RefSeq" id="WP_191705098.1">
    <property type="nucleotide sequence ID" value="NZ_JACSPW010000019.1"/>
</dbReference>
<dbReference type="NCBIfam" id="NF045780">
    <property type="entry name" value="TrlF_fam_ATP"/>
    <property type="match status" value="1"/>
</dbReference>
<sequence length="932" mass="108667">MLNKGSEWSRWDLHIHTPFSIHNSYGGQNEEVWESFITHLEGLPRDVDVIGINDYYFIDGFEKVMEYKMEKNRLQNIKKIFPLLEFRIDTFSSATETKLQKINFHILFNINDADWKNEIRRIKEEFIQQIKVSKFHPTKSLSKQAFTDIGGSLQEGFSQFVPDTDEVLKLIDNEVWRRKAFILIGYKEWNNLDKGLQVKPYKEMLFEVADGLFTASPEVDVSRKEAILDDFGGNVLIHSADIHNLNDLKPENYKCFTWIKAEKTFEGLKQILFEPKERIKIQANNPYYDEQKSVVLDSIQIESTNNWFDTQPIPLNRGLISIIGEKGAGKTALLDLLAIANEEGIYEPDKSIYYSFISRAKKELLNSKVLMNYVGGSETNTYLLDGYVRNESNVNAKVRYLSLKELEGYVDEKDKFQDFIKSIIHSKSPELDNFANKIKQEVEIIAKLNYEIAELEKKTDSFVEISKALENKKIELALHEKNEPEIKTNLSAEDVELYKQLITQKQLQIAEIQKNTTASNKIQEIITWIDKEIEVFKESFSNRLTSKLIEVNGSQLNYNGDQFKLNIVVENLELLKRTIDNLSESNKNINEYITQINNQITPLAEKSENFEKEQQNTVSWIQTKERLKTEIDSFMNQLASFEKIKEQILELKKQRKNHYKEIIMIKINQKEKYMRLKSELESNNNITFKVKIEFNKNKFLDKENAIINHRVGNSQEKILEALQDIIFSKVEQIDNIDLDDNLDSLTSFIDVVESDSFVKYVFGEKRTKDNLMKSSFTIKDFYNWIFDDYFDVNYFIEFKGKPLEKLSPGQKGLVLMKVFLRLDNSTKPLLIDQPEDNLDNKSVFEDLVEDFREIKKKRQIIIATHNPNLVVNTDSEQVIIAKFEDNNDLDNKPKITYISGALENEQIKSEVCSILEGGNDAFIRREKRYSLV</sequence>
<name>A0ABR8XRR8_9BACL</name>
<evidence type="ECO:0000256" key="1">
    <source>
        <dbReference type="SAM" id="Coils"/>
    </source>
</evidence>
<gene>
    <name evidence="2" type="ORF">H9632_16150</name>
</gene>
<dbReference type="SUPFAM" id="SSF52540">
    <property type="entry name" value="P-loop containing nucleoside triphosphate hydrolases"/>
    <property type="match status" value="2"/>
</dbReference>